<dbReference type="InterPro" id="IPR051608">
    <property type="entry name" value="RQC_Subunit_NEMF"/>
</dbReference>
<reference evidence="2 3" key="1">
    <citation type="journal article" date="2015" name="Genome Biol. Evol.">
        <title>Comparative Genomics of a Bacterivorous Green Alga Reveals Evolutionary Causalities and Consequences of Phago-Mixotrophic Mode of Nutrition.</title>
        <authorList>
            <person name="Burns J.A."/>
            <person name="Paasch A."/>
            <person name="Narechania A."/>
            <person name="Kim E."/>
        </authorList>
    </citation>
    <scope>NUCLEOTIDE SEQUENCE [LARGE SCALE GENOMIC DNA]</scope>
    <source>
        <strain evidence="2 3">PLY_AMNH</strain>
    </source>
</reference>
<dbReference type="GO" id="GO:1990116">
    <property type="term" value="P:ribosome-associated ubiquitin-dependent protein catabolic process"/>
    <property type="evidence" value="ECO:0007669"/>
    <property type="project" value="TreeGrafter"/>
</dbReference>
<evidence type="ECO:0000313" key="3">
    <source>
        <dbReference type="Proteomes" id="UP001190700"/>
    </source>
</evidence>
<dbReference type="Proteomes" id="UP001190700">
    <property type="component" value="Unassembled WGS sequence"/>
</dbReference>
<protein>
    <recommendedName>
        <fullName evidence="1">NFACT RNA-binding domain-containing protein</fullName>
    </recommendedName>
</protein>
<accession>A0AAE0KP87</accession>
<comment type="caution">
    <text evidence="2">The sequence shown here is derived from an EMBL/GenBank/DDBJ whole genome shotgun (WGS) entry which is preliminary data.</text>
</comment>
<dbReference type="GO" id="GO:0043023">
    <property type="term" value="F:ribosomal large subunit binding"/>
    <property type="evidence" value="ECO:0007669"/>
    <property type="project" value="TreeGrafter"/>
</dbReference>
<organism evidence="2 3">
    <name type="scientific">Cymbomonas tetramitiformis</name>
    <dbReference type="NCBI Taxonomy" id="36881"/>
    <lineage>
        <taxon>Eukaryota</taxon>
        <taxon>Viridiplantae</taxon>
        <taxon>Chlorophyta</taxon>
        <taxon>Pyramimonadophyceae</taxon>
        <taxon>Pyramimonadales</taxon>
        <taxon>Pyramimonadaceae</taxon>
        <taxon>Cymbomonas</taxon>
    </lineage>
</organism>
<dbReference type="EMBL" id="LGRX02022327">
    <property type="protein sequence ID" value="KAK3255736.1"/>
    <property type="molecule type" value="Genomic_DNA"/>
</dbReference>
<dbReference type="Pfam" id="PF05670">
    <property type="entry name" value="NFACT-R_1"/>
    <property type="match status" value="1"/>
</dbReference>
<gene>
    <name evidence="2" type="ORF">CYMTET_35094</name>
</gene>
<dbReference type="InterPro" id="IPR008532">
    <property type="entry name" value="NFACT_RNA-bd"/>
</dbReference>
<dbReference type="PANTHER" id="PTHR15239">
    <property type="entry name" value="NUCLEAR EXPORT MEDIATOR FACTOR NEMF"/>
    <property type="match status" value="1"/>
</dbReference>
<keyword evidence="3" id="KW-1185">Reference proteome</keyword>
<proteinExistence type="predicted"/>
<evidence type="ECO:0000259" key="1">
    <source>
        <dbReference type="Pfam" id="PF05670"/>
    </source>
</evidence>
<dbReference type="GO" id="GO:0072344">
    <property type="term" value="P:rescue of stalled ribosome"/>
    <property type="evidence" value="ECO:0007669"/>
    <property type="project" value="TreeGrafter"/>
</dbReference>
<dbReference type="PANTHER" id="PTHR15239:SF6">
    <property type="entry name" value="RIBOSOME QUALITY CONTROL COMPLEX SUBUNIT NEMF"/>
    <property type="match status" value="1"/>
</dbReference>
<dbReference type="AlphaFoldDB" id="A0AAE0KP87"/>
<feature type="non-terminal residue" evidence="2">
    <location>
        <position position="459"/>
    </location>
</feature>
<dbReference type="GO" id="GO:1990112">
    <property type="term" value="C:RQC complex"/>
    <property type="evidence" value="ECO:0007669"/>
    <property type="project" value="TreeGrafter"/>
</dbReference>
<evidence type="ECO:0000313" key="2">
    <source>
        <dbReference type="EMBL" id="KAK3255736.1"/>
    </source>
</evidence>
<feature type="domain" description="NFACT RNA-binding" evidence="1">
    <location>
        <begin position="327"/>
        <end position="438"/>
    </location>
</feature>
<name>A0AAE0KP87_9CHLO</name>
<sequence>MPHQKHLSECAGNASSRTPFRVCRERLIANTLRVCSERVQRIRHAACPYLKEVCPDFGERPRACLHGAPQGVRQGNAHALGGAVTLKPSDKNDPESPKVYVEFLPATLAAHAVADRKEFNSFDGAMDEHFSKMEGQRSEQQMRAQQNAVLSKVDKIRLDQEKRAHQLAAAATKKDRQAQLIEYNLPQVDAAINAVNTALASGMNWEELKLMVKAERKAGNPVAGLIHEMSFERNSITLLLSNTLDDAEEEEMTRPVETVEVDLSLTGYANAESYFTAKKRDAEKQSKTEVAGAKAVKAAEKRTQKEASKVKTTLTITQIRKQMWFEKFNWFVSSENFLVLCGRDAAQNDMLVRRYLATGDVFVYSDVTDTPCCVIKHPCGAAGQPVPPLTLTQAGHTVLCRSNAWDSKMVTSAWWVEADQVGLADPVTGPLPLGQVYVTGHRNILPSSQLLMGFGLLFQ</sequence>
<dbReference type="GO" id="GO:0000049">
    <property type="term" value="F:tRNA binding"/>
    <property type="evidence" value="ECO:0007669"/>
    <property type="project" value="TreeGrafter"/>
</dbReference>